<keyword evidence="1" id="KW-0663">Pyridoxal phosphate</keyword>
<proteinExistence type="predicted"/>
<dbReference type="InterPro" id="IPR015422">
    <property type="entry name" value="PyrdxlP-dep_Trfase_small"/>
</dbReference>
<evidence type="ECO:0000313" key="3">
    <source>
        <dbReference type="EMBL" id="QNJ97898.1"/>
    </source>
</evidence>
<dbReference type="InterPro" id="IPR015421">
    <property type="entry name" value="PyrdxlP-dep_Trfase_major"/>
</dbReference>
<keyword evidence="3" id="KW-0808">Transferase</keyword>
<keyword evidence="3" id="KW-0032">Aminotransferase</keyword>
<dbReference type="RefSeq" id="WP_186992184.1">
    <property type="nucleotide sequence ID" value="NZ_CP052909.1"/>
</dbReference>
<keyword evidence="4" id="KW-1185">Reference proteome</keyword>
<dbReference type="Pfam" id="PF00266">
    <property type="entry name" value="Aminotran_5"/>
    <property type="match status" value="1"/>
</dbReference>
<feature type="domain" description="Aminotransferase class V" evidence="2">
    <location>
        <begin position="50"/>
        <end position="353"/>
    </location>
</feature>
<evidence type="ECO:0000313" key="4">
    <source>
        <dbReference type="Proteomes" id="UP000515514"/>
    </source>
</evidence>
<dbReference type="PANTHER" id="PTHR43092">
    <property type="entry name" value="L-CYSTEINE DESULFHYDRASE"/>
    <property type="match status" value="1"/>
</dbReference>
<dbReference type="Gene3D" id="3.40.640.10">
    <property type="entry name" value="Type I PLP-dependent aspartate aminotransferase-like (Major domain)"/>
    <property type="match status" value="1"/>
</dbReference>
<dbReference type="InterPro" id="IPR015424">
    <property type="entry name" value="PyrdxlP-dep_Trfase"/>
</dbReference>
<sequence>MEELRKEFPVLSRYTYLNTPSCGLISKSLNEWRSTHDRSLLEEASIFRDAHKTHIKEIKSTVGRFFNASEGDVALIPNFTLGLNMLLDGLPKGSRILLLDKDYPSINWAVEYRDFEIFYASIDQNLEANIEQAVMHHQPDVFVFSMVQYLNGIKIDALFLDQLKAYHPNLLLIADGTQYLGTELFNFSESALDVMLASTYKWLISGYGNAFMIIKDDAKQRITPRSIGFNSADGIFDSRDEISYIKYFEPGHQDTLNFGSLKFSLEWMEGCGVKHIAETNGELIRNAKEVFSEMGLLETSVQNRKEHSTIFNLNAGEVVFQKLRERRIICSQRAGGIRVGFHFYNTADDLNRLIDALRS</sequence>
<dbReference type="PANTHER" id="PTHR43092:SF2">
    <property type="entry name" value="HERCYNYLCYSTEINE SULFOXIDE LYASE"/>
    <property type="match status" value="1"/>
</dbReference>
<dbReference type="AlphaFoldDB" id="A0A7G8PU82"/>
<dbReference type="EMBL" id="CP052909">
    <property type="protein sequence ID" value="QNJ97898.1"/>
    <property type="molecule type" value="Genomic_DNA"/>
</dbReference>
<dbReference type="Gene3D" id="3.90.1150.10">
    <property type="entry name" value="Aspartate Aminotransferase, domain 1"/>
    <property type="match status" value="1"/>
</dbReference>
<evidence type="ECO:0000259" key="2">
    <source>
        <dbReference type="Pfam" id="PF00266"/>
    </source>
</evidence>
<name>A0A7G8PU82_9FLAO</name>
<evidence type="ECO:0000256" key="1">
    <source>
        <dbReference type="ARBA" id="ARBA00022898"/>
    </source>
</evidence>
<reference evidence="3 4" key="1">
    <citation type="submission" date="2020-04" db="EMBL/GenBank/DDBJ databases">
        <title>Genome sequence of Altibacter aquimarinus strain ALE3EI.</title>
        <authorList>
            <person name="Oh H.-M."/>
            <person name="Jang D."/>
        </authorList>
    </citation>
    <scope>NUCLEOTIDE SEQUENCE [LARGE SCALE GENOMIC DNA]</scope>
    <source>
        <strain evidence="3 4">ALE3EI</strain>
    </source>
</reference>
<organism evidence="3 4">
    <name type="scientific">Constantimarinum furrinae</name>
    <dbReference type="NCBI Taxonomy" id="2562285"/>
    <lineage>
        <taxon>Bacteria</taxon>
        <taxon>Pseudomonadati</taxon>
        <taxon>Bacteroidota</taxon>
        <taxon>Flavobacteriia</taxon>
        <taxon>Flavobacteriales</taxon>
        <taxon>Flavobacteriaceae</taxon>
        <taxon>Altibacter/Constantimarinum group</taxon>
        <taxon>Constantimarinum</taxon>
    </lineage>
</organism>
<dbReference type="InterPro" id="IPR000192">
    <property type="entry name" value="Aminotrans_V_dom"/>
</dbReference>
<accession>A0A7G8PU82</accession>
<dbReference type="SUPFAM" id="SSF53383">
    <property type="entry name" value="PLP-dependent transferases"/>
    <property type="match status" value="1"/>
</dbReference>
<gene>
    <name evidence="3" type="ORF">ALE3EI_1335</name>
</gene>
<protein>
    <submittedName>
        <fullName evidence="3">Aminotransferase class V</fullName>
    </submittedName>
</protein>
<dbReference type="Proteomes" id="UP000515514">
    <property type="component" value="Chromosome"/>
</dbReference>
<dbReference type="GO" id="GO:0008483">
    <property type="term" value="F:transaminase activity"/>
    <property type="evidence" value="ECO:0007669"/>
    <property type="project" value="UniProtKB-KW"/>
</dbReference>
<dbReference type="KEGG" id="alti:ALE3EI_1335"/>